<reference evidence="1 2" key="1">
    <citation type="submission" date="2019-06" db="EMBL/GenBank/DDBJ databases">
        <title>Sequencing the genomes of 1000 actinobacteria strains.</title>
        <authorList>
            <person name="Klenk H.-P."/>
        </authorList>
    </citation>
    <scope>NUCLEOTIDE SEQUENCE [LARGE SCALE GENOMIC DNA]</scope>
    <source>
        <strain evidence="1 2">DSM 19828</strain>
    </source>
</reference>
<sequence>MLLRGGNVGGKGSPNGDYLVCLLVGAARCGSVQYGGEYVKWCADRGAGHADDFKVELCEWFGLLAKHGWLDWE</sequence>
<evidence type="ECO:0000313" key="1">
    <source>
        <dbReference type="EMBL" id="TQJ14589.1"/>
    </source>
</evidence>
<protein>
    <submittedName>
        <fullName evidence="1">Uncharacterized protein</fullName>
    </submittedName>
</protein>
<comment type="caution">
    <text evidence="1">The sequence shown here is derived from an EMBL/GenBank/DDBJ whole genome shotgun (WGS) entry which is preliminary data.</text>
</comment>
<accession>A0A542EGZ9</accession>
<proteinExistence type="predicted"/>
<evidence type="ECO:0000313" key="2">
    <source>
        <dbReference type="Proteomes" id="UP000320806"/>
    </source>
</evidence>
<dbReference type="EMBL" id="VFMO01000001">
    <property type="protein sequence ID" value="TQJ14589.1"/>
    <property type="molecule type" value="Genomic_DNA"/>
</dbReference>
<dbReference type="AlphaFoldDB" id="A0A542EGZ9"/>
<organism evidence="1 2">
    <name type="scientific">Yimella lutea</name>
    <dbReference type="NCBI Taxonomy" id="587872"/>
    <lineage>
        <taxon>Bacteria</taxon>
        <taxon>Bacillati</taxon>
        <taxon>Actinomycetota</taxon>
        <taxon>Actinomycetes</taxon>
        <taxon>Micrococcales</taxon>
        <taxon>Dermacoccaceae</taxon>
        <taxon>Yimella</taxon>
    </lineage>
</organism>
<gene>
    <name evidence="1" type="ORF">FB459_2057</name>
</gene>
<keyword evidence="2" id="KW-1185">Reference proteome</keyword>
<name>A0A542EGZ9_9MICO</name>
<dbReference type="Proteomes" id="UP000320806">
    <property type="component" value="Unassembled WGS sequence"/>
</dbReference>